<sequence length="379" mass="41115">MSDINTATKLADMQIPESWAAYTAQRSVEQDQFFQSGVIRAVPNIASQLAGGGFLVNMPYFKPLADDAPQIPDDNKDIELHTIQTAVSQAREYGMDQGWSATDLAAELAGADPMTAISNSISDYWRHINEKILLKTLDGVYGSSTMSNINQFNATDGRRNDHTFSLQNFNAARFQLGDRYRDLAVIAVHSDILQQLQNANIVDQKTGNTILVNGNQLPTQIQAPNPGDTIKGVQIVVDDSLPVKDGVYTSYLFATGAFGWSELPADHAVETGRDGLRFHGVDYLINRRRFILAPAGMSWNESAYQMDKATAHTTAAFPTLDDLGNAKYWNRVADPKLIPFVKFTTTADSIQSTTTPASNTPSSSAPASSSSSSAAPAGK</sequence>
<dbReference type="EMBL" id="JAQSFA010000023">
    <property type="protein sequence ID" value="MEE6701734.1"/>
    <property type="molecule type" value="Genomic_DNA"/>
</dbReference>
<dbReference type="Proteomes" id="UP001335665">
    <property type="component" value="Unassembled WGS sequence"/>
</dbReference>
<reference evidence="2 3" key="1">
    <citation type="submission" date="2023-02" db="EMBL/GenBank/DDBJ databases">
        <title>The predominant lactic acid bacteria and yeasts involved in the spontaneous fermentation of millet during the production of the traditional porridge Hausa koko in Ghana.</title>
        <authorList>
            <person name="Atter A."/>
            <person name="Diaz M."/>
        </authorList>
    </citation>
    <scope>NUCLEOTIDE SEQUENCE [LARGE SCALE GENOMIC DNA]</scope>
    <source>
        <strain evidence="2 3">FI11552</strain>
    </source>
</reference>
<evidence type="ECO:0000256" key="1">
    <source>
        <dbReference type="SAM" id="MobiDB-lite"/>
    </source>
</evidence>
<evidence type="ECO:0000313" key="3">
    <source>
        <dbReference type="Proteomes" id="UP001335665"/>
    </source>
</evidence>
<comment type="caution">
    <text evidence="2">The sequence shown here is derived from an EMBL/GenBank/DDBJ whole genome shotgun (WGS) entry which is preliminary data.</text>
</comment>
<proteinExistence type="predicted"/>
<protein>
    <submittedName>
        <fullName evidence="2">Phage capsid protein</fullName>
    </submittedName>
</protein>
<evidence type="ECO:0000313" key="2">
    <source>
        <dbReference type="EMBL" id="MEE6701734.1"/>
    </source>
</evidence>
<accession>A0ABU7SUM3</accession>
<feature type="region of interest" description="Disordered" evidence="1">
    <location>
        <begin position="351"/>
        <end position="379"/>
    </location>
</feature>
<keyword evidence="3" id="KW-1185">Reference proteome</keyword>
<name>A0ABU7SUM3_9LACO</name>
<gene>
    <name evidence="2" type="ORF">PS396_08030</name>
</gene>
<dbReference type="RefSeq" id="WP_331192275.1">
    <property type="nucleotide sequence ID" value="NZ_JAQSEO010000023.1"/>
</dbReference>
<organism evidence="2 3">
    <name type="scientific">Limosilactobacillus pontis</name>
    <dbReference type="NCBI Taxonomy" id="35787"/>
    <lineage>
        <taxon>Bacteria</taxon>
        <taxon>Bacillati</taxon>
        <taxon>Bacillota</taxon>
        <taxon>Bacilli</taxon>
        <taxon>Lactobacillales</taxon>
        <taxon>Lactobacillaceae</taxon>
        <taxon>Limosilactobacillus</taxon>
    </lineage>
</organism>